<evidence type="ECO:0000256" key="1">
    <source>
        <dbReference type="ARBA" id="ARBA00005369"/>
    </source>
</evidence>
<feature type="compositionally biased region" description="Polar residues" evidence="2">
    <location>
        <begin position="501"/>
        <end position="523"/>
    </location>
</feature>
<feature type="compositionally biased region" description="Basic and acidic residues" evidence="2">
    <location>
        <begin position="462"/>
        <end position="475"/>
    </location>
</feature>
<proteinExistence type="inferred from homology"/>
<dbReference type="Pfam" id="PF01135">
    <property type="entry name" value="PCMT"/>
    <property type="match status" value="1"/>
</dbReference>
<evidence type="ECO:0000313" key="5">
    <source>
        <dbReference type="WBParaSite" id="BTMF_0001261501-mRNA-1"/>
    </source>
</evidence>
<dbReference type="WBParaSite" id="BTMF_0001261501-mRNA-1">
    <property type="protein sequence ID" value="BTMF_0001261501-mRNA-1"/>
    <property type="gene ID" value="BTMF_0001261501"/>
</dbReference>
<accession>A0A0R3QXZ3</accession>
<feature type="region of interest" description="Disordered" evidence="2">
    <location>
        <begin position="613"/>
        <end position="640"/>
    </location>
</feature>
<dbReference type="InterPro" id="IPR029063">
    <property type="entry name" value="SAM-dependent_MTases_sf"/>
</dbReference>
<dbReference type="GO" id="GO:0004719">
    <property type="term" value="F:protein-L-isoaspartate (D-aspartate) O-methyltransferase activity"/>
    <property type="evidence" value="ECO:0007669"/>
    <property type="project" value="InterPro"/>
</dbReference>
<sequence>MGLAASSGHDNDDLIDKLIDANIVVTHRVEIALRLVDRRRFFPVEGRYIAYKDLAWKSDFGSPGRIHISAPCIYGNVLECLDLQEGNSFLNVGSGTGYLSTVAGYLLGSNGTNHGVEIHSNIVDYARSLVVETLNCPETQCYDWAIPQFSCGNGLHLSPSHYSKYDRVYCGAAVPPSYRRILWELLKVNGILVMPYEDQLLQVRRQSANVFDVKIITSVSFSDFIPPTEEETSKELYSNAPSFRMVPTLQFLCALSIRKIIRAAVASNHKIHIRNFVGQQPHRIRENHVVVQFRDGEQPVAQQFHFENRHPPLREILAIVGADFIGDDENDVNDDVGEAEPGRRRRLVRDRFRMVWFRHHLRAHIANRVVRRRRPLDGEAEAEAQEEDAGIEDDQNSDVEITDENENSEYSGSGSLSATTSDPTDTSVDTTESCNDNTSATGRSKKRSLEEYDGESSLSVKRRNDDDKGFTDKGTMEIGLVNDYKTQNIPNENVPDENGSNDESAITTIAQETLTQPEGNANQKSEENLPEQSEHFEEAKNSNNLKFVERTVENSEGSVSHWAEVVEQLRDLREREAEDNRIIVVGSISKHNGNSFHSSLRDQSIDSCEVQNGITRSNDFGNSNHDEKYEQESSKSANLSVQIQNSKMHNEANDEKWVNNLTNTNIHSTEPDEMENTLRADREFFPSSKDFDTKDDELMWQNNKLYKNKSETSSAERYNSNNCENLVSNSSDKSEILSTSNNELEQDKSHLITNVEGGNSDNDGDNDDYGDDGDDVDDDDDDNDDDSDDDSDDTDDEEDGSADSNSSDPEDQEDNPEYNNGNHFYPVNSRDENDLYLAVHETARNITAAINDQAFNHNRGNGGEAMNNNSSSRRRSNARDELQADEKKREQARLEERGRQLSDIRKFAALFESRVMDLPLNSALKKYIKCLCLALACDILLCCIVSNALCFCIAINRIKFYLLLFYVLIVIRKYGNNNTCFIFYKIRNCITE</sequence>
<dbReference type="InterPro" id="IPR000682">
    <property type="entry name" value="PCMT"/>
</dbReference>
<protein>
    <submittedName>
        <fullName evidence="5">Protein-L-isoaspartate O-methyltransferase domain-containing protein 1</fullName>
    </submittedName>
</protein>
<feature type="compositionally biased region" description="Acidic residues" evidence="2">
    <location>
        <begin position="378"/>
        <end position="407"/>
    </location>
</feature>
<dbReference type="STRING" id="42155.A0A0R3QXZ3"/>
<feature type="region of interest" description="Disordered" evidence="2">
    <location>
        <begin position="854"/>
        <end position="894"/>
    </location>
</feature>
<dbReference type="AlphaFoldDB" id="A0A0R3QXZ3"/>
<dbReference type="GO" id="GO:0005737">
    <property type="term" value="C:cytoplasm"/>
    <property type="evidence" value="ECO:0007669"/>
    <property type="project" value="TreeGrafter"/>
</dbReference>
<name>A0A0R3QXZ3_9BILA</name>
<keyword evidence="4" id="KW-1185">Reference proteome</keyword>
<organism evidence="5">
    <name type="scientific">Brugia timori</name>
    <dbReference type="NCBI Taxonomy" id="42155"/>
    <lineage>
        <taxon>Eukaryota</taxon>
        <taxon>Metazoa</taxon>
        <taxon>Ecdysozoa</taxon>
        <taxon>Nematoda</taxon>
        <taxon>Chromadorea</taxon>
        <taxon>Rhabditida</taxon>
        <taxon>Spirurina</taxon>
        <taxon>Spiruromorpha</taxon>
        <taxon>Filarioidea</taxon>
        <taxon>Onchocercidae</taxon>
        <taxon>Brugia</taxon>
    </lineage>
</organism>
<dbReference type="SUPFAM" id="SSF53335">
    <property type="entry name" value="S-adenosyl-L-methionine-dependent methyltransferases"/>
    <property type="match status" value="1"/>
</dbReference>
<feature type="compositionally biased region" description="Polar residues" evidence="2">
    <location>
        <begin position="709"/>
        <end position="743"/>
    </location>
</feature>
<evidence type="ECO:0000256" key="2">
    <source>
        <dbReference type="SAM" id="MobiDB-lite"/>
    </source>
</evidence>
<feature type="compositionally biased region" description="Basic and acidic residues" evidence="2">
    <location>
        <begin position="624"/>
        <end position="633"/>
    </location>
</feature>
<comment type="similarity">
    <text evidence="1">Belongs to the methyltransferase superfamily. L-isoaspartyl/D-aspartyl protein methyltransferase family.</text>
</comment>
<reference evidence="3 4" key="2">
    <citation type="submission" date="2018-11" db="EMBL/GenBank/DDBJ databases">
        <authorList>
            <consortium name="Pathogen Informatics"/>
        </authorList>
    </citation>
    <scope>NUCLEOTIDE SEQUENCE [LARGE SCALE GENOMIC DNA]</scope>
</reference>
<feature type="compositionally biased region" description="Basic and acidic residues" evidence="2">
    <location>
        <begin position="524"/>
        <end position="540"/>
    </location>
</feature>
<evidence type="ECO:0000313" key="3">
    <source>
        <dbReference type="EMBL" id="VDO36204.1"/>
    </source>
</evidence>
<dbReference type="CDD" id="cd02440">
    <property type="entry name" value="AdoMet_MTases"/>
    <property type="match status" value="1"/>
</dbReference>
<feature type="region of interest" description="Disordered" evidence="2">
    <location>
        <begin position="709"/>
        <end position="829"/>
    </location>
</feature>
<feature type="compositionally biased region" description="Polar residues" evidence="2">
    <location>
        <begin position="613"/>
        <end position="623"/>
    </location>
</feature>
<feature type="compositionally biased region" description="Low complexity" evidence="2">
    <location>
        <begin position="408"/>
        <end position="433"/>
    </location>
</feature>
<feature type="region of interest" description="Disordered" evidence="2">
    <location>
        <begin position="377"/>
        <end position="544"/>
    </location>
</feature>
<dbReference type="Proteomes" id="UP000280834">
    <property type="component" value="Unassembled WGS sequence"/>
</dbReference>
<reference evidence="5" key="1">
    <citation type="submission" date="2017-02" db="UniProtKB">
        <authorList>
            <consortium name="WormBaseParasite"/>
        </authorList>
    </citation>
    <scope>IDENTIFICATION</scope>
</reference>
<evidence type="ECO:0000313" key="4">
    <source>
        <dbReference type="Proteomes" id="UP000280834"/>
    </source>
</evidence>
<dbReference type="Gene3D" id="3.40.50.150">
    <property type="entry name" value="Vaccinia Virus protein VP39"/>
    <property type="match status" value="1"/>
</dbReference>
<feature type="compositionally biased region" description="Basic and acidic residues" evidence="2">
    <location>
        <begin position="877"/>
        <end position="894"/>
    </location>
</feature>
<dbReference type="PANTHER" id="PTHR11579">
    <property type="entry name" value="PROTEIN-L-ISOASPARTATE O-METHYLTRANSFERASE"/>
    <property type="match status" value="1"/>
</dbReference>
<feature type="compositionally biased region" description="Acidic residues" evidence="2">
    <location>
        <begin position="762"/>
        <end position="801"/>
    </location>
</feature>
<gene>
    <name evidence="3" type="ORF">BTMF_LOCUS10628</name>
</gene>
<dbReference type="EMBL" id="UZAG01017717">
    <property type="protein sequence ID" value="VDO36204.1"/>
    <property type="molecule type" value="Genomic_DNA"/>
</dbReference>
<dbReference type="PANTHER" id="PTHR11579:SF9">
    <property type="entry name" value="PROTEIN-L-ISOASPARTATE O-METHYLTRANSFERASE"/>
    <property type="match status" value="1"/>
</dbReference>